<evidence type="ECO:0000256" key="2">
    <source>
        <dbReference type="ARBA" id="ARBA00005233"/>
    </source>
</evidence>
<dbReference type="Gene3D" id="3.30.700.10">
    <property type="entry name" value="Glycoprotein, Type 4 Pilin"/>
    <property type="match status" value="1"/>
</dbReference>
<proteinExistence type="inferred from homology"/>
<evidence type="ECO:0000259" key="8">
    <source>
        <dbReference type="Pfam" id="PF05154"/>
    </source>
</evidence>
<reference evidence="9 10" key="1">
    <citation type="submission" date="2018-01" db="EMBL/GenBank/DDBJ databases">
        <title>Draft genome of the type strain Pseudomonas oceani DSM 100277 isolated from the deep water in Okinawa trough, northwestern Pacific Ocean.</title>
        <authorList>
            <person name="Gomila M."/>
            <person name="Mulet M."/>
            <person name="Garcia-Valdes E."/>
            <person name="Lalucat J."/>
        </authorList>
    </citation>
    <scope>NUCLEOTIDE SEQUENCE [LARGE SCALE GENOMIC DNA]</scope>
    <source>
        <strain evidence="9 10">DSM 100277</strain>
    </source>
</reference>
<dbReference type="Pfam" id="PF00114">
    <property type="entry name" value="Pilin"/>
    <property type="match status" value="1"/>
</dbReference>
<comment type="caution">
    <text evidence="9">The sequence shown here is derived from an EMBL/GenBank/DDBJ whole genome shotgun (WGS) entry which is preliminary data.</text>
</comment>
<dbReference type="Proteomes" id="UP000243451">
    <property type="component" value="Unassembled WGS sequence"/>
</dbReference>
<evidence type="ECO:0000256" key="1">
    <source>
        <dbReference type="ARBA" id="ARBA00004141"/>
    </source>
</evidence>
<evidence type="ECO:0000256" key="6">
    <source>
        <dbReference type="ARBA" id="ARBA00029638"/>
    </source>
</evidence>
<evidence type="ECO:0000313" key="9">
    <source>
        <dbReference type="EMBL" id="POB04510.1"/>
    </source>
</evidence>
<comment type="similarity">
    <text evidence="2">Belongs to the N-Me-Phe pilin family.</text>
</comment>
<name>A0A2P4EWZ9_9GAMM</name>
<feature type="transmembrane region" description="Helical" evidence="7">
    <location>
        <begin position="35"/>
        <end position="54"/>
    </location>
</feature>
<comment type="subcellular location">
    <subcellularLocation>
        <location evidence="1">Membrane</location>
        <topology evidence="1">Multi-pass membrane protein</topology>
    </subcellularLocation>
</comment>
<keyword evidence="5 7" id="KW-0472">Membrane</keyword>
<dbReference type="GO" id="GO:0007155">
    <property type="term" value="P:cell adhesion"/>
    <property type="evidence" value="ECO:0007669"/>
    <property type="project" value="InterPro"/>
</dbReference>
<gene>
    <name evidence="9" type="ORF">C1949_05930</name>
</gene>
<sequence>MTKFCSECGVEMADKTPQCRSCGAIQSDFVYKSRVAAGALALFTGMFGIHRFYLGQWWGVFYLLFFWTYIPSLVGFIEGIVFLATPQKSWNAKYNQGLSLGTEKGGVVIIAPLVFLVIAGIGILAAIALPAYQDYTYRTKLQDSHSVATQLMPIVEEYVQQHDAWPTSLNQLPVADLVTSESVGTVAVNSGVIVVTPAKGVGLSGSLIYVPSFSGSGISWSCTESTVESRYLPAKCR</sequence>
<feature type="transmembrane region" description="Helical" evidence="7">
    <location>
        <begin position="105"/>
        <end position="132"/>
    </location>
</feature>
<evidence type="ECO:0000256" key="3">
    <source>
        <dbReference type="ARBA" id="ARBA00022692"/>
    </source>
</evidence>
<evidence type="ECO:0000256" key="7">
    <source>
        <dbReference type="SAM" id="Phobius"/>
    </source>
</evidence>
<dbReference type="EMBL" id="PPSK01000004">
    <property type="protein sequence ID" value="POB04510.1"/>
    <property type="molecule type" value="Genomic_DNA"/>
</dbReference>
<dbReference type="RefSeq" id="WP_104737557.1">
    <property type="nucleotide sequence ID" value="NZ_BMHR01000003.1"/>
</dbReference>
<keyword evidence="10" id="KW-1185">Reference proteome</keyword>
<accession>A0A2P4EWZ9</accession>
<dbReference type="InterPro" id="IPR001082">
    <property type="entry name" value="Pilin"/>
</dbReference>
<dbReference type="InterPro" id="IPR007829">
    <property type="entry name" value="TM2"/>
</dbReference>
<protein>
    <recommendedName>
        <fullName evidence="6">Pilin</fullName>
    </recommendedName>
</protein>
<dbReference type="GO" id="GO:0009289">
    <property type="term" value="C:pilus"/>
    <property type="evidence" value="ECO:0007669"/>
    <property type="project" value="InterPro"/>
</dbReference>
<feature type="domain" description="TM2" evidence="8">
    <location>
        <begin position="32"/>
        <end position="80"/>
    </location>
</feature>
<dbReference type="InterPro" id="IPR045584">
    <property type="entry name" value="Pilin-like"/>
</dbReference>
<feature type="transmembrane region" description="Helical" evidence="7">
    <location>
        <begin position="60"/>
        <end position="84"/>
    </location>
</feature>
<dbReference type="OrthoDB" id="9816361at2"/>
<evidence type="ECO:0000256" key="5">
    <source>
        <dbReference type="ARBA" id="ARBA00023136"/>
    </source>
</evidence>
<organism evidence="9 10">
    <name type="scientific">Halopseudomonas oceani</name>
    <dbReference type="NCBI Taxonomy" id="1708783"/>
    <lineage>
        <taxon>Bacteria</taxon>
        <taxon>Pseudomonadati</taxon>
        <taxon>Pseudomonadota</taxon>
        <taxon>Gammaproteobacteria</taxon>
        <taxon>Pseudomonadales</taxon>
        <taxon>Pseudomonadaceae</taxon>
        <taxon>Halopseudomonas</taxon>
    </lineage>
</organism>
<evidence type="ECO:0000256" key="4">
    <source>
        <dbReference type="ARBA" id="ARBA00022989"/>
    </source>
</evidence>
<keyword evidence="4 7" id="KW-1133">Transmembrane helix</keyword>
<dbReference type="GO" id="GO:0016020">
    <property type="term" value="C:membrane"/>
    <property type="evidence" value="ECO:0007669"/>
    <property type="project" value="UniProtKB-SubCell"/>
</dbReference>
<dbReference type="SUPFAM" id="SSF54523">
    <property type="entry name" value="Pili subunits"/>
    <property type="match status" value="1"/>
</dbReference>
<dbReference type="AlphaFoldDB" id="A0A2P4EWZ9"/>
<evidence type="ECO:0000313" key="10">
    <source>
        <dbReference type="Proteomes" id="UP000243451"/>
    </source>
</evidence>
<keyword evidence="3 7" id="KW-0812">Transmembrane</keyword>
<dbReference type="Pfam" id="PF05154">
    <property type="entry name" value="TM2"/>
    <property type="match status" value="1"/>
</dbReference>